<organism evidence="3 4">
    <name type="scientific">Amycolatopsis acidiphila</name>
    <dbReference type="NCBI Taxonomy" id="715473"/>
    <lineage>
        <taxon>Bacteria</taxon>
        <taxon>Bacillati</taxon>
        <taxon>Actinomycetota</taxon>
        <taxon>Actinomycetes</taxon>
        <taxon>Pseudonocardiales</taxon>
        <taxon>Pseudonocardiaceae</taxon>
        <taxon>Amycolatopsis</taxon>
    </lineage>
</organism>
<dbReference type="RefSeq" id="WP_144638141.1">
    <property type="nucleotide sequence ID" value="NZ_BNAX01000020.1"/>
</dbReference>
<dbReference type="Pfam" id="PF00106">
    <property type="entry name" value="adh_short"/>
    <property type="match status" value="1"/>
</dbReference>
<accession>A0A558ADQ0</accession>
<proteinExistence type="inferred from homology"/>
<dbReference type="PROSITE" id="PS00061">
    <property type="entry name" value="ADH_SHORT"/>
    <property type="match status" value="1"/>
</dbReference>
<dbReference type="Gene3D" id="3.40.50.720">
    <property type="entry name" value="NAD(P)-binding Rossmann-like Domain"/>
    <property type="match status" value="1"/>
</dbReference>
<evidence type="ECO:0000256" key="1">
    <source>
        <dbReference type="ARBA" id="ARBA00006484"/>
    </source>
</evidence>
<dbReference type="InterPro" id="IPR036291">
    <property type="entry name" value="NAD(P)-bd_dom_sf"/>
</dbReference>
<dbReference type="GO" id="GO:0016616">
    <property type="term" value="F:oxidoreductase activity, acting on the CH-OH group of donors, NAD or NADP as acceptor"/>
    <property type="evidence" value="ECO:0007669"/>
    <property type="project" value="TreeGrafter"/>
</dbReference>
<name>A0A558ADQ0_9PSEU</name>
<dbReference type="PRINTS" id="PR00081">
    <property type="entry name" value="GDHRDH"/>
</dbReference>
<dbReference type="OrthoDB" id="4133661at2"/>
<evidence type="ECO:0000313" key="4">
    <source>
        <dbReference type="Proteomes" id="UP000318578"/>
    </source>
</evidence>
<protein>
    <submittedName>
        <fullName evidence="3">SDR family oxidoreductase</fullName>
    </submittedName>
</protein>
<evidence type="ECO:0000256" key="2">
    <source>
        <dbReference type="ARBA" id="ARBA00023002"/>
    </source>
</evidence>
<comment type="caution">
    <text evidence="3">The sequence shown here is derived from an EMBL/GenBank/DDBJ whole genome shotgun (WGS) entry which is preliminary data.</text>
</comment>
<gene>
    <name evidence="3" type="ORF">FNH06_13475</name>
</gene>
<keyword evidence="4" id="KW-1185">Reference proteome</keyword>
<dbReference type="PANTHER" id="PTHR44229:SF4">
    <property type="entry name" value="15-HYDROXYPROSTAGLANDIN DEHYDROGENASE [NAD(+)]"/>
    <property type="match status" value="1"/>
</dbReference>
<reference evidence="3 4" key="1">
    <citation type="submission" date="2019-07" db="EMBL/GenBank/DDBJ databases">
        <title>New species of Amycolatopsis and Streptomyces.</title>
        <authorList>
            <person name="Duangmal K."/>
            <person name="Teo W.F.A."/>
            <person name="Lipun K."/>
        </authorList>
    </citation>
    <scope>NUCLEOTIDE SEQUENCE [LARGE SCALE GENOMIC DNA]</scope>
    <source>
        <strain evidence="3 4">JCM 30562</strain>
    </source>
</reference>
<dbReference type="EMBL" id="VJZA01000018">
    <property type="protein sequence ID" value="TVT22400.1"/>
    <property type="molecule type" value="Genomic_DNA"/>
</dbReference>
<dbReference type="SUPFAM" id="SSF51735">
    <property type="entry name" value="NAD(P)-binding Rossmann-fold domains"/>
    <property type="match status" value="1"/>
</dbReference>
<sequence length="257" mass="26370">MTERRVAIVTGAGSGIGAATARRLRARGVRLVLVDREAGPVRRLAGRLDAVAVLGDVTDPEVNERAVRAATQHYGRLDLLHANAGRMTGPGPDTIDITAMTLDAYSATVGVNLDAVVHGIRAALPALRAGQGAAIVVTASLAGLTPYPPDPVYTMTKHAVVGLVRSLAGPLADSGVVVSAVCPGFVDTPLIAGMRAAFFADGFPLISADDAAAAVEHAWSAAEPGALWVVQPGREPIAYRPAGVPGPRAVTATRESR</sequence>
<dbReference type="InterPro" id="IPR020904">
    <property type="entry name" value="Sc_DH/Rdtase_CS"/>
</dbReference>
<dbReference type="AlphaFoldDB" id="A0A558ADQ0"/>
<comment type="similarity">
    <text evidence="1">Belongs to the short-chain dehydrogenases/reductases (SDR) family.</text>
</comment>
<keyword evidence="2" id="KW-0560">Oxidoreductase</keyword>
<dbReference type="GO" id="GO:0005737">
    <property type="term" value="C:cytoplasm"/>
    <property type="evidence" value="ECO:0007669"/>
    <property type="project" value="TreeGrafter"/>
</dbReference>
<evidence type="ECO:0000313" key="3">
    <source>
        <dbReference type="EMBL" id="TVT22400.1"/>
    </source>
</evidence>
<dbReference type="Proteomes" id="UP000318578">
    <property type="component" value="Unassembled WGS sequence"/>
</dbReference>
<dbReference type="PANTHER" id="PTHR44229">
    <property type="entry name" value="15-HYDROXYPROSTAGLANDIN DEHYDROGENASE [NAD(+)]"/>
    <property type="match status" value="1"/>
</dbReference>
<dbReference type="InterPro" id="IPR002347">
    <property type="entry name" value="SDR_fam"/>
</dbReference>